<feature type="compositionally biased region" description="Basic and acidic residues" evidence="1">
    <location>
        <begin position="546"/>
        <end position="573"/>
    </location>
</feature>
<reference evidence="2" key="1">
    <citation type="submission" date="2016-04" db="EMBL/GenBank/DDBJ databases">
        <authorList>
            <person name="Nguyen H.D."/>
            <person name="Samba Siva P."/>
            <person name="Cullis J."/>
            <person name="Levesque C.A."/>
            <person name="Hambleton S."/>
        </authorList>
    </citation>
    <scope>NUCLEOTIDE SEQUENCE</scope>
    <source>
        <strain evidence="2">DAOMC 236422</strain>
    </source>
</reference>
<feature type="region of interest" description="Disordered" evidence="1">
    <location>
        <begin position="166"/>
        <end position="207"/>
    </location>
</feature>
<comment type="caution">
    <text evidence="2">The sequence shown here is derived from an EMBL/GenBank/DDBJ whole genome shotgun (WGS) entry which is preliminary data.</text>
</comment>
<gene>
    <name evidence="2" type="ORF">A4X09_0g5285</name>
</gene>
<protein>
    <submittedName>
        <fullName evidence="2">Uncharacterized protein</fullName>
    </submittedName>
</protein>
<evidence type="ECO:0000313" key="3">
    <source>
        <dbReference type="Proteomes" id="UP000078113"/>
    </source>
</evidence>
<organism evidence="2 3">
    <name type="scientific">Tilletia walkeri</name>
    <dbReference type="NCBI Taxonomy" id="117179"/>
    <lineage>
        <taxon>Eukaryota</taxon>
        <taxon>Fungi</taxon>
        <taxon>Dikarya</taxon>
        <taxon>Basidiomycota</taxon>
        <taxon>Ustilaginomycotina</taxon>
        <taxon>Exobasidiomycetes</taxon>
        <taxon>Tilletiales</taxon>
        <taxon>Tilletiaceae</taxon>
        <taxon>Tilletia</taxon>
    </lineage>
</organism>
<proteinExistence type="predicted"/>
<keyword evidence="3" id="KW-1185">Reference proteome</keyword>
<feature type="region of interest" description="Disordered" evidence="1">
    <location>
        <begin position="539"/>
        <end position="573"/>
    </location>
</feature>
<feature type="compositionally biased region" description="Low complexity" evidence="1">
    <location>
        <begin position="169"/>
        <end position="183"/>
    </location>
</feature>
<feature type="compositionally biased region" description="Gly residues" evidence="1">
    <location>
        <begin position="26"/>
        <end position="41"/>
    </location>
</feature>
<feature type="region of interest" description="Disordered" evidence="1">
    <location>
        <begin position="122"/>
        <end position="150"/>
    </location>
</feature>
<feature type="compositionally biased region" description="Basic and acidic residues" evidence="1">
    <location>
        <begin position="414"/>
        <end position="423"/>
    </location>
</feature>
<feature type="region of interest" description="Disordered" evidence="1">
    <location>
        <begin position="469"/>
        <end position="499"/>
    </location>
</feature>
<dbReference type="Proteomes" id="UP000078113">
    <property type="component" value="Unassembled WGS sequence"/>
</dbReference>
<evidence type="ECO:0000313" key="2">
    <source>
        <dbReference type="EMBL" id="KAE8267060.1"/>
    </source>
</evidence>
<feature type="region of interest" description="Disordered" evidence="1">
    <location>
        <begin position="1"/>
        <end position="109"/>
    </location>
</feature>
<dbReference type="AlphaFoldDB" id="A0A8X7N7E6"/>
<name>A0A8X7N7E6_9BASI</name>
<feature type="region of interest" description="Disordered" evidence="1">
    <location>
        <begin position="329"/>
        <end position="426"/>
    </location>
</feature>
<feature type="compositionally biased region" description="Low complexity" evidence="1">
    <location>
        <begin position="70"/>
        <end position="109"/>
    </location>
</feature>
<accession>A0A8X7N7E6</accession>
<feature type="compositionally biased region" description="Gly residues" evidence="1">
    <location>
        <begin position="355"/>
        <end position="366"/>
    </location>
</feature>
<reference evidence="2" key="2">
    <citation type="journal article" date="2019" name="IMA Fungus">
        <title>Genome sequencing and comparison of five Tilletia species to identify candidate genes for the detection of regulated species infecting wheat.</title>
        <authorList>
            <person name="Nguyen H.D.T."/>
            <person name="Sultana T."/>
            <person name="Kesanakurti P."/>
            <person name="Hambleton S."/>
        </authorList>
    </citation>
    <scope>NUCLEOTIDE SEQUENCE</scope>
    <source>
        <strain evidence="2">DAOMC 236422</strain>
    </source>
</reference>
<sequence>MWGQQYPQGGGGPVPPHQHQQQQHRGGPGPSGGGNNGGGQRYQGNKVNHHHNNGQYPASGPNMNPYMYAQHQQQQHQQGPHMPQYHHQQQHYQQQQQQQHYQQQQAHLHPQQTAPYGMYPLQAMPQHQQPPYGSPYGVAPMSPTQAPPHALHTLSESVSHMSIGSGIEASSTSTAPAHPPSNSGATPPGQIPNGMSYPGQTPSVGGGPEAGMQEVAVGAVPLSPMSSHQIAGPSSVPMGGNGGAAGAVSYGMVPMSPGMMQPMAPVDMGGIPMGVVPMGMGMSSMAMGMATGHAAHAHAAYPAQSGMMMGIPNRGAAGGAGPGMMQPYQPVPGSHFGPGPGVGPGPPHIYAAGVGPQGPVGPGGAGPSANAGPGAGNLNALPLSARFPPLPRRPDIPPTLEPSPPSDAQEDTAEGEKEDRTSQLEEQTVQLRAAVEAYQARDEAWALRMEAIGFEPARAYVAAVSDSNLPPKETARADSTPTIEQDGAGENDNEKDNALRSAVAKRGFAPVLGLRLLQRIHKLEKENAELHDLLSDRLQLGGPAESSKKEEVGKKEKAGGGGRREAEGAKGLEDRAKATVELLENELQDAHALIAALSTALEAAERKPVEVA</sequence>
<evidence type="ECO:0000256" key="1">
    <source>
        <dbReference type="SAM" id="MobiDB-lite"/>
    </source>
</evidence>
<feature type="compositionally biased region" description="Pro residues" evidence="1">
    <location>
        <begin position="388"/>
        <end position="405"/>
    </location>
</feature>
<dbReference type="EMBL" id="LWDG02000263">
    <property type="protein sequence ID" value="KAE8267060.1"/>
    <property type="molecule type" value="Genomic_DNA"/>
</dbReference>
<feature type="compositionally biased region" description="Low complexity" evidence="1">
    <location>
        <begin position="367"/>
        <end position="387"/>
    </location>
</feature>